<organism evidence="2 3">
    <name type="scientific">Panagrolaimus davidi</name>
    <dbReference type="NCBI Taxonomy" id="227884"/>
    <lineage>
        <taxon>Eukaryota</taxon>
        <taxon>Metazoa</taxon>
        <taxon>Ecdysozoa</taxon>
        <taxon>Nematoda</taxon>
        <taxon>Chromadorea</taxon>
        <taxon>Rhabditida</taxon>
        <taxon>Tylenchina</taxon>
        <taxon>Panagrolaimomorpha</taxon>
        <taxon>Panagrolaimoidea</taxon>
        <taxon>Panagrolaimidae</taxon>
        <taxon>Panagrolaimus</taxon>
    </lineage>
</organism>
<sequence>MSSISSSSSSASSSFPSILLNNISLSNPFSIPAASVSSLQPPSPTSSTTSSSAKSSSSSINNFNKKVLQLEKELERIKIKKICFGAVSIKELDLFLEKVAILKNEVVNNSVFY</sequence>
<feature type="compositionally biased region" description="Low complexity" evidence="1">
    <location>
        <begin position="35"/>
        <end position="59"/>
    </location>
</feature>
<dbReference type="WBParaSite" id="PDA_v2.g26445.t1">
    <property type="protein sequence ID" value="PDA_v2.g26445.t1"/>
    <property type="gene ID" value="PDA_v2.g26445"/>
</dbReference>
<keyword evidence="2" id="KW-1185">Reference proteome</keyword>
<accession>A0A914Q551</accession>
<name>A0A914Q551_9BILA</name>
<dbReference type="AlphaFoldDB" id="A0A914Q551"/>
<evidence type="ECO:0000313" key="3">
    <source>
        <dbReference type="WBParaSite" id="PDA_v2.g26445.t1"/>
    </source>
</evidence>
<reference evidence="3" key="1">
    <citation type="submission" date="2022-11" db="UniProtKB">
        <authorList>
            <consortium name="WormBaseParasite"/>
        </authorList>
    </citation>
    <scope>IDENTIFICATION</scope>
</reference>
<protein>
    <submittedName>
        <fullName evidence="3">Uncharacterized protein</fullName>
    </submittedName>
</protein>
<dbReference type="Proteomes" id="UP000887578">
    <property type="component" value="Unplaced"/>
</dbReference>
<evidence type="ECO:0000256" key="1">
    <source>
        <dbReference type="SAM" id="MobiDB-lite"/>
    </source>
</evidence>
<feature type="region of interest" description="Disordered" evidence="1">
    <location>
        <begin position="34"/>
        <end position="60"/>
    </location>
</feature>
<evidence type="ECO:0000313" key="2">
    <source>
        <dbReference type="Proteomes" id="UP000887578"/>
    </source>
</evidence>
<proteinExistence type="predicted"/>